<name>A0A8B7N0X9_HYAAZ</name>
<feature type="compositionally biased region" description="Basic and acidic residues" evidence="3">
    <location>
        <begin position="158"/>
        <end position="167"/>
    </location>
</feature>
<evidence type="ECO:0000256" key="2">
    <source>
        <dbReference type="RuleBase" id="RU003616"/>
    </source>
</evidence>
<feature type="region of interest" description="Disordered" evidence="3">
    <location>
        <begin position="280"/>
        <end position="325"/>
    </location>
</feature>
<evidence type="ECO:0000313" key="6">
    <source>
        <dbReference type="RefSeq" id="XP_018007153.1"/>
    </source>
</evidence>
<accession>A0A8B7N0X9</accession>
<dbReference type="PANTHER" id="PTHR45640:SF26">
    <property type="entry name" value="RE23625P"/>
    <property type="match status" value="1"/>
</dbReference>
<dbReference type="AlphaFoldDB" id="A0A8B7N0X9"/>
<feature type="compositionally biased region" description="Low complexity" evidence="3">
    <location>
        <begin position="430"/>
        <end position="439"/>
    </location>
</feature>
<dbReference type="GO" id="GO:0051082">
    <property type="term" value="F:unfolded protein binding"/>
    <property type="evidence" value="ECO:0007669"/>
    <property type="project" value="TreeGrafter"/>
</dbReference>
<sequence length="640" mass="69426">MPKVRNPGDLLEDFASDPFFNESLQEFDRSLQRAMGRSQKPIMSDNSWCGGSGGTGAVSRCEPDAYSSQDLRVTEKDGRYQVVMDVKNFDPRNLQVRVVDDNRIVVEGKYEQKSADGASSAWKTFSKEFTMPDEADIDLVTTALSKEGVLTVRAPRKAQDNVREAAKSKSSSVQSINESYNQQKTQDGVSTKSTKSTSSTTASSYRSLGNKNLQSSSSFESNDSGLDSLPRDLRDRLMVNESGFSSVSSSNSSCSSPAPSETPSDMSRISTSADFDVAKNANNNQGLKSDATYSGETPEISGYSQQPQSRVWSPSAQSVSSRYSNGSKIDNYSPRVTSPVFMPPAVRIPIFTAGCASSGDTTVTVEEKDGKRIVKSEKANVIQEAGGLLEAKEIASEIEEKDGQSARREAVTRIQRKHDDPQGRYKGAEQAEAADASESSIRRLPDGSTVSVKKTSTSSSSQKIFSSTGMDMSAFDDPFFNVGFPHDFGDLRSLTGRGHTLMSQMSNDSIASSLSGRSQASHRSGASDMSNRSRLSNQSDPPSDQASVRSSFSGRSSSSASDDFMRDSFGFPRGSLFANRPSLAERFPEFSGALAEFDDFPRMGFGDFPSLNTFSRSSRNSNSSFSSSSSYESPFDRKFN</sequence>
<dbReference type="RefSeq" id="XP_018007154.1">
    <property type="nucleotide sequence ID" value="XM_018151665.2"/>
</dbReference>
<dbReference type="SUPFAM" id="SSF49764">
    <property type="entry name" value="HSP20-like chaperones"/>
    <property type="match status" value="1"/>
</dbReference>
<dbReference type="Proteomes" id="UP000694843">
    <property type="component" value="Unplaced"/>
</dbReference>
<evidence type="ECO:0000256" key="3">
    <source>
        <dbReference type="SAM" id="MobiDB-lite"/>
    </source>
</evidence>
<comment type="similarity">
    <text evidence="1 2">Belongs to the small heat shock protein (HSP20) family.</text>
</comment>
<feature type="compositionally biased region" description="Low complexity" evidence="3">
    <location>
        <begin position="190"/>
        <end position="204"/>
    </location>
</feature>
<proteinExistence type="inferred from homology"/>
<feature type="region of interest" description="Disordered" evidence="3">
    <location>
        <begin position="398"/>
        <end position="464"/>
    </location>
</feature>
<keyword evidence="5" id="KW-1185">Reference proteome</keyword>
<dbReference type="GO" id="GO:0005737">
    <property type="term" value="C:cytoplasm"/>
    <property type="evidence" value="ECO:0007669"/>
    <property type="project" value="TreeGrafter"/>
</dbReference>
<dbReference type="GO" id="GO:0042026">
    <property type="term" value="P:protein refolding"/>
    <property type="evidence" value="ECO:0007669"/>
    <property type="project" value="TreeGrafter"/>
</dbReference>
<feature type="domain" description="SHSP" evidence="4">
    <location>
        <begin position="62"/>
        <end position="171"/>
    </location>
</feature>
<dbReference type="GO" id="GO:0009408">
    <property type="term" value="P:response to heat"/>
    <property type="evidence" value="ECO:0007669"/>
    <property type="project" value="TreeGrafter"/>
</dbReference>
<feature type="region of interest" description="Disordered" evidence="3">
    <location>
        <begin position="158"/>
        <end position="230"/>
    </location>
</feature>
<dbReference type="OrthoDB" id="1431247at2759"/>
<dbReference type="CDD" id="cd06526">
    <property type="entry name" value="metazoan_ACD"/>
    <property type="match status" value="1"/>
</dbReference>
<dbReference type="PANTHER" id="PTHR45640">
    <property type="entry name" value="HEAT SHOCK PROTEIN HSP-12.2-RELATED"/>
    <property type="match status" value="1"/>
</dbReference>
<feature type="compositionally biased region" description="Low complexity" evidence="3">
    <location>
        <begin position="547"/>
        <end position="562"/>
    </location>
</feature>
<feature type="compositionally biased region" description="Polar residues" evidence="3">
    <location>
        <begin position="302"/>
        <end position="325"/>
    </location>
</feature>
<protein>
    <submittedName>
        <fullName evidence="6 7">Uncharacterized protein LOC108664965 isoform X1</fullName>
    </submittedName>
</protein>
<feature type="region of interest" description="Disordered" evidence="3">
    <location>
        <begin position="509"/>
        <end position="562"/>
    </location>
</feature>
<feature type="compositionally biased region" description="Polar residues" evidence="3">
    <location>
        <begin position="205"/>
        <end position="222"/>
    </location>
</feature>
<organism evidence="5 6">
    <name type="scientific">Hyalella azteca</name>
    <name type="common">Amphipod</name>
    <dbReference type="NCBI Taxonomy" id="294128"/>
    <lineage>
        <taxon>Eukaryota</taxon>
        <taxon>Metazoa</taxon>
        <taxon>Ecdysozoa</taxon>
        <taxon>Arthropoda</taxon>
        <taxon>Crustacea</taxon>
        <taxon>Multicrustacea</taxon>
        <taxon>Malacostraca</taxon>
        <taxon>Eumalacostraca</taxon>
        <taxon>Peracarida</taxon>
        <taxon>Amphipoda</taxon>
        <taxon>Senticaudata</taxon>
        <taxon>Talitrida</taxon>
        <taxon>Talitroidea</taxon>
        <taxon>Hyalellidae</taxon>
        <taxon>Hyalella</taxon>
    </lineage>
</organism>
<feature type="compositionally biased region" description="Low complexity" evidence="3">
    <location>
        <begin position="448"/>
        <end position="464"/>
    </location>
</feature>
<evidence type="ECO:0000256" key="1">
    <source>
        <dbReference type="PROSITE-ProRule" id="PRU00285"/>
    </source>
</evidence>
<evidence type="ECO:0000259" key="4">
    <source>
        <dbReference type="PROSITE" id="PS01031"/>
    </source>
</evidence>
<feature type="compositionally biased region" description="Polar residues" evidence="3">
    <location>
        <begin position="168"/>
        <end position="189"/>
    </location>
</feature>
<dbReference type="PROSITE" id="PS01031">
    <property type="entry name" value="SHSP"/>
    <property type="match status" value="1"/>
</dbReference>
<feature type="compositionally biased region" description="Low complexity" evidence="3">
    <location>
        <begin position="243"/>
        <end position="264"/>
    </location>
</feature>
<feature type="compositionally biased region" description="Basic and acidic residues" evidence="3">
    <location>
        <begin position="401"/>
        <end position="429"/>
    </location>
</feature>
<dbReference type="KEGG" id="hazt:108664965"/>
<evidence type="ECO:0000313" key="7">
    <source>
        <dbReference type="RefSeq" id="XP_018007154.1"/>
    </source>
</evidence>
<reference evidence="6 7" key="1">
    <citation type="submission" date="2025-04" db="UniProtKB">
        <authorList>
            <consortium name="RefSeq"/>
        </authorList>
    </citation>
    <scope>IDENTIFICATION</scope>
    <source>
        <tissue evidence="6 7">Whole organism</tissue>
    </source>
</reference>
<dbReference type="OMA" id="WHTSIPP"/>
<dbReference type="Gene3D" id="2.60.40.790">
    <property type="match status" value="1"/>
</dbReference>
<feature type="compositionally biased region" description="Low complexity" evidence="3">
    <location>
        <begin position="615"/>
        <end position="630"/>
    </location>
</feature>
<feature type="region of interest" description="Disordered" evidence="3">
    <location>
        <begin position="615"/>
        <end position="640"/>
    </location>
</feature>
<feature type="compositionally biased region" description="Polar residues" evidence="3">
    <location>
        <begin position="509"/>
        <end position="546"/>
    </location>
</feature>
<evidence type="ECO:0000313" key="5">
    <source>
        <dbReference type="Proteomes" id="UP000694843"/>
    </source>
</evidence>
<feature type="region of interest" description="Disordered" evidence="3">
    <location>
        <begin position="243"/>
        <end position="268"/>
    </location>
</feature>
<gene>
    <name evidence="6 7" type="primary">LOC108664965</name>
</gene>
<dbReference type="InterPro" id="IPR001436">
    <property type="entry name" value="Alpha-crystallin/sHSP_animal"/>
</dbReference>
<dbReference type="InterPro" id="IPR008978">
    <property type="entry name" value="HSP20-like_chaperone"/>
</dbReference>
<dbReference type="Pfam" id="PF00011">
    <property type="entry name" value="HSP20"/>
    <property type="match status" value="1"/>
</dbReference>
<dbReference type="InterPro" id="IPR002068">
    <property type="entry name" value="A-crystallin/Hsp20_dom"/>
</dbReference>
<feature type="compositionally biased region" description="Polar residues" evidence="3">
    <location>
        <begin position="280"/>
        <end position="295"/>
    </location>
</feature>
<dbReference type="GeneID" id="108664965"/>
<dbReference type="RefSeq" id="XP_018007153.1">
    <property type="nucleotide sequence ID" value="XM_018151664.2"/>
</dbReference>
<dbReference type="GO" id="GO:0005634">
    <property type="term" value="C:nucleus"/>
    <property type="evidence" value="ECO:0007669"/>
    <property type="project" value="TreeGrafter"/>
</dbReference>